<reference evidence="2 3" key="1">
    <citation type="submission" date="2018-05" db="EMBL/GenBank/DDBJ databases">
        <title>Genomic Encyclopedia of Type Strains, Phase IV (KMG-IV): sequencing the most valuable type-strain genomes for metagenomic binning, comparative biology and taxonomic classification.</title>
        <authorList>
            <person name="Goeker M."/>
        </authorList>
    </citation>
    <scope>NUCLEOTIDE SEQUENCE [LARGE SCALE GENOMIC DNA]</scope>
    <source>
        <strain evidence="2 3">DSM 6986</strain>
    </source>
</reference>
<dbReference type="AlphaFoldDB" id="A0A316BVQ9"/>
<sequence>MAHVTAYLIAALAGLISLIAVYARGRVVGAKLERTANNAKEAEANAKELQDVAAAGAARADADRLNADAGKLRQPDAYKRK</sequence>
<evidence type="ECO:0000313" key="2">
    <source>
        <dbReference type="EMBL" id="PWJ78344.1"/>
    </source>
</evidence>
<accession>A0A316BVQ9</accession>
<keyword evidence="3" id="KW-1185">Reference proteome</keyword>
<name>A0A316BVQ9_PSESE</name>
<organism evidence="2 3">
    <name type="scientific">Pseudaminobacter salicylatoxidans</name>
    <dbReference type="NCBI Taxonomy" id="93369"/>
    <lineage>
        <taxon>Bacteria</taxon>
        <taxon>Pseudomonadati</taxon>
        <taxon>Pseudomonadota</taxon>
        <taxon>Alphaproteobacteria</taxon>
        <taxon>Hyphomicrobiales</taxon>
        <taxon>Phyllobacteriaceae</taxon>
        <taxon>Pseudaminobacter</taxon>
    </lineage>
</organism>
<evidence type="ECO:0000256" key="1">
    <source>
        <dbReference type="SAM" id="Phobius"/>
    </source>
</evidence>
<gene>
    <name evidence="2" type="ORF">C7441_1169</name>
</gene>
<feature type="transmembrane region" description="Helical" evidence="1">
    <location>
        <begin position="6"/>
        <end position="23"/>
    </location>
</feature>
<evidence type="ECO:0000313" key="3">
    <source>
        <dbReference type="Proteomes" id="UP000245396"/>
    </source>
</evidence>
<proteinExistence type="predicted"/>
<keyword evidence="1" id="KW-0472">Membrane</keyword>
<protein>
    <submittedName>
        <fullName evidence="2">Uncharacterized protein</fullName>
    </submittedName>
</protein>
<dbReference type="EMBL" id="QGGG01000016">
    <property type="protein sequence ID" value="PWJ78344.1"/>
    <property type="molecule type" value="Genomic_DNA"/>
</dbReference>
<dbReference type="Proteomes" id="UP000245396">
    <property type="component" value="Unassembled WGS sequence"/>
</dbReference>
<keyword evidence="1" id="KW-1133">Transmembrane helix</keyword>
<keyword evidence="1" id="KW-0812">Transmembrane</keyword>
<comment type="caution">
    <text evidence="2">The sequence shown here is derived from an EMBL/GenBank/DDBJ whole genome shotgun (WGS) entry which is preliminary data.</text>
</comment>